<feature type="transmembrane region" description="Helical" evidence="2">
    <location>
        <begin position="419"/>
        <end position="445"/>
    </location>
</feature>
<reference evidence="3 4" key="1">
    <citation type="submission" date="2018-11" db="EMBL/GenBank/DDBJ databases">
        <title>Whole genome sequence of Streptomyces chrestomyceticus NBRC 13444(T).</title>
        <authorList>
            <person name="Komaki H."/>
            <person name="Tamura T."/>
        </authorList>
    </citation>
    <scope>NUCLEOTIDE SEQUENCE [LARGE SCALE GENOMIC DNA]</scope>
    <source>
        <strain evidence="3 4">NBRC 13444</strain>
    </source>
</reference>
<comment type="caution">
    <text evidence="3">The sequence shown here is derived from an EMBL/GenBank/DDBJ whole genome shotgun (WGS) entry which is preliminary data.</text>
</comment>
<protein>
    <recommendedName>
        <fullName evidence="5">Integral membrane protein</fullName>
    </recommendedName>
</protein>
<dbReference type="EMBL" id="BHZC01000001">
    <property type="protein sequence ID" value="GCD35411.1"/>
    <property type="molecule type" value="Genomic_DNA"/>
</dbReference>
<feature type="region of interest" description="Disordered" evidence="1">
    <location>
        <begin position="6"/>
        <end position="26"/>
    </location>
</feature>
<feature type="transmembrane region" description="Helical" evidence="2">
    <location>
        <begin position="157"/>
        <end position="176"/>
    </location>
</feature>
<evidence type="ECO:0000313" key="4">
    <source>
        <dbReference type="Proteomes" id="UP000287830"/>
    </source>
</evidence>
<gene>
    <name evidence="3" type="ORF">OEIGOIKO_03154</name>
</gene>
<feature type="compositionally biased region" description="Low complexity" evidence="1">
    <location>
        <begin position="382"/>
        <end position="396"/>
    </location>
</feature>
<feature type="transmembrane region" description="Helical" evidence="2">
    <location>
        <begin position="188"/>
        <end position="208"/>
    </location>
</feature>
<evidence type="ECO:0000256" key="2">
    <source>
        <dbReference type="SAM" id="Phobius"/>
    </source>
</evidence>
<feature type="compositionally biased region" description="Polar residues" evidence="1">
    <location>
        <begin position="8"/>
        <end position="26"/>
    </location>
</feature>
<keyword evidence="2" id="KW-0812">Transmembrane</keyword>
<name>A0A7U9KU90_9ACTN</name>
<feature type="region of interest" description="Disordered" evidence="1">
    <location>
        <begin position="617"/>
        <end position="649"/>
    </location>
</feature>
<dbReference type="InterPro" id="IPR045931">
    <property type="entry name" value="DUF6350"/>
</dbReference>
<feature type="region of interest" description="Disordered" evidence="1">
    <location>
        <begin position="382"/>
        <end position="408"/>
    </location>
</feature>
<feature type="transmembrane region" description="Helical" evidence="2">
    <location>
        <begin position="246"/>
        <end position="270"/>
    </location>
</feature>
<accession>A0A7U9KU90</accession>
<evidence type="ECO:0008006" key="5">
    <source>
        <dbReference type="Google" id="ProtNLM"/>
    </source>
</evidence>
<organism evidence="3 4">
    <name type="scientific">Streptomyces chrestomyceticus JCM 4735</name>
    <dbReference type="NCBI Taxonomy" id="1306181"/>
    <lineage>
        <taxon>Bacteria</taxon>
        <taxon>Bacillati</taxon>
        <taxon>Actinomycetota</taxon>
        <taxon>Actinomycetes</taxon>
        <taxon>Kitasatosporales</taxon>
        <taxon>Streptomycetaceae</taxon>
        <taxon>Streptomyces</taxon>
    </lineage>
</organism>
<evidence type="ECO:0000256" key="1">
    <source>
        <dbReference type="SAM" id="MobiDB-lite"/>
    </source>
</evidence>
<evidence type="ECO:0000313" key="3">
    <source>
        <dbReference type="EMBL" id="GCD35411.1"/>
    </source>
</evidence>
<proteinExistence type="predicted"/>
<keyword evidence="2" id="KW-1133">Transmembrane helix</keyword>
<feature type="transmembrane region" description="Helical" evidence="2">
    <location>
        <begin position="314"/>
        <end position="333"/>
    </location>
</feature>
<feature type="transmembrane region" description="Helical" evidence="2">
    <location>
        <begin position="290"/>
        <end position="307"/>
    </location>
</feature>
<dbReference type="AlphaFoldDB" id="A0A7U9KU90"/>
<feature type="region of interest" description="Disordered" evidence="1">
    <location>
        <begin position="539"/>
        <end position="603"/>
    </location>
</feature>
<feature type="compositionally biased region" description="Pro residues" evidence="1">
    <location>
        <begin position="573"/>
        <end position="595"/>
    </location>
</feature>
<feature type="compositionally biased region" description="Basic residues" evidence="1">
    <location>
        <begin position="547"/>
        <end position="558"/>
    </location>
</feature>
<feature type="transmembrane region" description="Helical" evidence="2">
    <location>
        <begin position="353"/>
        <end position="372"/>
    </location>
</feature>
<feature type="transmembrane region" description="Helical" evidence="2">
    <location>
        <begin position="97"/>
        <end position="117"/>
    </location>
</feature>
<keyword evidence="2" id="KW-0472">Membrane</keyword>
<sequence>MCCWQHGRVSQLTDRGPTLSSRGRASTQRSSALGTAFLGGVLAAGLGLGAFAVAVLLLWVASPYPDTDPSRALHLAADLWFLAHGGDLVRTVAASGGASPVAVTPLLLMALPLWLLYRSARHVLEVPPQLAHPPKSAGPGLLLHPEDIDPEPTPRQLLGWLLTGYLLVAAAALLYASTGPLRVEPLGALLYVPLVAVATLAVAAWHSLGPAAFEPLPGPVQRAYDMLPTGLRAALRGRRLATAARAGAAALLALLLCGALLVLLALGWHAPTVRSEFLGLTHDWAGRCTVLLLSLVLLPNTVVWGVAYGLGPGFTLGAGSTVGPLAAAGYPALPHFPLLGMVPDAGGTGPLHWLTAAVPLAVGVALARYAALPAKAYAAASRAGTSPGTDPTADVTPAPPTTADPEWTGWRGTAAAAGLAALGCAAASALLAGLAGGALGTAALARFGPSWWQTGLAALSWTVLVGVPGALVARAWWLRGVPRPPKPVRTPREKLRKRLWRGGKRLGLAVLRAAGRWTGAACRFCWAALRRTVRRARKRAVQQVARPPRHRARHRRTRTAGSFAPYGCGHPGPRTPPPMDPVPPTPSPVSPPPAPWHDASTRRARWSALRASSGGLMTAFEPAAPSHEEVMGHPSLPGNTSAADPRGGG</sequence>
<dbReference type="Pfam" id="PF19877">
    <property type="entry name" value="DUF6350"/>
    <property type="match status" value="1"/>
</dbReference>
<feature type="transmembrane region" description="Helical" evidence="2">
    <location>
        <begin position="32"/>
        <end position="61"/>
    </location>
</feature>
<feature type="transmembrane region" description="Helical" evidence="2">
    <location>
        <begin position="451"/>
        <end position="477"/>
    </location>
</feature>
<dbReference type="Proteomes" id="UP000287830">
    <property type="component" value="Unassembled WGS sequence"/>
</dbReference>